<dbReference type="GO" id="GO:0003677">
    <property type="term" value="F:DNA binding"/>
    <property type="evidence" value="ECO:0007669"/>
    <property type="project" value="UniProtKB-KW"/>
</dbReference>
<proteinExistence type="predicted"/>
<evidence type="ECO:0000256" key="1">
    <source>
        <dbReference type="ARBA" id="ARBA00023015"/>
    </source>
</evidence>
<dbReference type="InterPro" id="IPR023187">
    <property type="entry name" value="Tscrpt_reg_MarR-type_CS"/>
</dbReference>
<dbReference type="PROSITE" id="PS50995">
    <property type="entry name" value="HTH_MARR_2"/>
    <property type="match status" value="1"/>
</dbReference>
<protein>
    <submittedName>
        <fullName evidence="5">MarR family transcriptional regulator</fullName>
    </submittedName>
</protein>
<comment type="caution">
    <text evidence="5">The sequence shown here is derived from an EMBL/GenBank/DDBJ whole genome shotgun (WGS) entry which is preliminary data.</text>
</comment>
<dbReference type="PRINTS" id="PR00598">
    <property type="entry name" value="HTHMARR"/>
</dbReference>
<dbReference type="Pfam" id="PF01047">
    <property type="entry name" value="MarR"/>
    <property type="match status" value="1"/>
</dbReference>
<dbReference type="RefSeq" id="WP_132549931.1">
    <property type="nucleotide sequence ID" value="NZ_SMAA01000010.1"/>
</dbReference>
<dbReference type="InterPro" id="IPR036388">
    <property type="entry name" value="WH-like_DNA-bd_sf"/>
</dbReference>
<keyword evidence="6" id="KW-1185">Reference proteome</keyword>
<keyword evidence="2" id="KW-0238">DNA-binding</keyword>
<dbReference type="OrthoDB" id="1681433at2"/>
<gene>
    <name evidence="5" type="ORF">EDC37_11029</name>
</gene>
<dbReference type="GO" id="GO:0003700">
    <property type="term" value="F:DNA-binding transcription factor activity"/>
    <property type="evidence" value="ECO:0007669"/>
    <property type="project" value="InterPro"/>
</dbReference>
<dbReference type="Gene3D" id="1.10.10.10">
    <property type="entry name" value="Winged helix-like DNA-binding domain superfamily/Winged helix DNA-binding domain"/>
    <property type="match status" value="1"/>
</dbReference>
<keyword evidence="3" id="KW-0804">Transcription</keyword>
<keyword evidence="1" id="KW-0805">Transcription regulation</keyword>
<name>A0A4R3K6T1_9FIRM</name>
<dbReference type="InterPro" id="IPR039422">
    <property type="entry name" value="MarR/SlyA-like"/>
</dbReference>
<reference evidence="5 6" key="1">
    <citation type="submission" date="2019-03" db="EMBL/GenBank/DDBJ databases">
        <title>Genomic Encyclopedia of Type Strains, Phase IV (KMG-IV): sequencing the most valuable type-strain genomes for metagenomic binning, comparative biology and taxonomic classification.</title>
        <authorList>
            <person name="Goeker M."/>
        </authorList>
    </citation>
    <scope>NUCLEOTIDE SEQUENCE [LARGE SCALE GENOMIC DNA]</scope>
    <source>
        <strain evidence="5 6">DSM 20467</strain>
    </source>
</reference>
<dbReference type="PANTHER" id="PTHR33164:SF96">
    <property type="entry name" value="MARR-FAMILY TRANSCRIPTIONAL REGULATOR"/>
    <property type="match status" value="1"/>
</dbReference>
<dbReference type="GO" id="GO:0006950">
    <property type="term" value="P:response to stress"/>
    <property type="evidence" value="ECO:0007669"/>
    <property type="project" value="TreeGrafter"/>
</dbReference>
<dbReference type="InterPro" id="IPR036390">
    <property type="entry name" value="WH_DNA-bd_sf"/>
</dbReference>
<dbReference type="PANTHER" id="PTHR33164">
    <property type="entry name" value="TRANSCRIPTIONAL REGULATOR, MARR FAMILY"/>
    <property type="match status" value="1"/>
</dbReference>
<dbReference type="AlphaFoldDB" id="A0A4R3K6T1"/>
<dbReference type="Proteomes" id="UP000295188">
    <property type="component" value="Unassembled WGS sequence"/>
</dbReference>
<dbReference type="InterPro" id="IPR000835">
    <property type="entry name" value="HTH_MarR-typ"/>
</dbReference>
<evidence type="ECO:0000256" key="2">
    <source>
        <dbReference type="ARBA" id="ARBA00023125"/>
    </source>
</evidence>
<dbReference type="SMART" id="SM00347">
    <property type="entry name" value="HTH_MARR"/>
    <property type="match status" value="1"/>
</dbReference>
<dbReference type="PROSITE" id="PS01117">
    <property type="entry name" value="HTH_MARR_1"/>
    <property type="match status" value="1"/>
</dbReference>
<organism evidence="5 6">
    <name type="scientific">Pectinatus cerevisiiphilus</name>
    <dbReference type="NCBI Taxonomy" id="86956"/>
    <lineage>
        <taxon>Bacteria</taxon>
        <taxon>Bacillati</taxon>
        <taxon>Bacillota</taxon>
        <taxon>Negativicutes</taxon>
        <taxon>Selenomonadales</taxon>
        <taxon>Selenomonadaceae</taxon>
        <taxon>Pectinatus</taxon>
    </lineage>
</organism>
<dbReference type="SUPFAM" id="SSF46785">
    <property type="entry name" value="Winged helix' DNA-binding domain"/>
    <property type="match status" value="1"/>
</dbReference>
<dbReference type="EMBL" id="SMAA01000010">
    <property type="protein sequence ID" value="TCS78401.1"/>
    <property type="molecule type" value="Genomic_DNA"/>
</dbReference>
<evidence type="ECO:0000313" key="5">
    <source>
        <dbReference type="EMBL" id="TCS78401.1"/>
    </source>
</evidence>
<sequence>MSDKKKISNDFLEVLFLMRHRIFRHISMPIPINQFAVMVLLSDEGSLTFSEIGERLSIIKQQLSPLIDRLENGGFVRRVSDTKDRRRVRIKMTTKGRQFINNHQQLIKVRLETTLATLSEEEIVEFGNSLHTLAKLFGKISMI</sequence>
<accession>A0A4R3K6T1</accession>
<evidence type="ECO:0000313" key="6">
    <source>
        <dbReference type="Proteomes" id="UP000295188"/>
    </source>
</evidence>
<evidence type="ECO:0000256" key="3">
    <source>
        <dbReference type="ARBA" id="ARBA00023163"/>
    </source>
</evidence>
<feature type="domain" description="HTH marR-type" evidence="4">
    <location>
        <begin position="8"/>
        <end position="135"/>
    </location>
</feature>
<evidence type="ECO:0000259" key="4">
    <source>
        <dbReference type="PROSITE" id="PS50995"/>
    </source>
</evidence>